<feature type="signal peptide" evidence="8">
    <location>
        <begin position="1"/>
        <end position="21"/>
    </location>
</feature>
<feature type="domain" description="ABC transporter substrate-binding protein PnrA-like" evidence="9">
    <location>
        <begin position="60"/>
        <end position="377"/>
    </location>
</feature>
<evidence type="ECO:0000256" key="1">
    <source>
        <dbReference type="ARBA" id="ARBA00004193"/>
    </source>
</evidence>
<sequence length="385" mass="40488">MRKSWFTLAVLIMTVTLIVGCGSNNGNNAGTNTGSNTNANTNAGANEGANEGSAEAPIFKVGMVTDAGTIDDKSFNQGTWEGVVQATEEFGIEHKYLKPAGTTEADYMKEIGNLYDAGFKLIIAPGFKFETAIFQAQDKYPDAKFVILDGAPHAGDFAPVVKENTVSIFFAEHESGFLAGVATALQLKEGEAGFIGGMEIPAVQKFNWGFQQGLKYANENLSTNITIKPENVIYQGSFDNVAAGSQLAAQMYDSGVDVVFAAAGGVGVGAITEAKNRATKGENVWIVGVDVDQYADGVYDGEKSIILTSAMKKIDQAAYDMVKAEKDGAFPGGETLTLDSKNNGVGIPEENPNLSAETVAAVGEIFTKIQSGEIAVAAVQGDLIK</sequence>
<protein>
    <submittedName>
        <fullName evidence="10">BMP family ABC transporter substrate-binding protein</fullName>
    </submittedName>
</protein>
<dbReference type="AlphaFoldDB" id="A0A917CPY5"/>
<dbReference type="InterPro" id="IPR003760">
    <property type="entry name" value="PnrA-like"/>
</dbReference>
<evidence type="ECO:0000256" key="7">
    <source>
        <dbReference type="SAM" id="MobiDB-lite"/>
    </source>
</evidence>
<evidence type="ECO:0000259" key="9">
    <source>
        <dbReference type="Pfam" id="PF02608"/>
    </source>
</evidence>
<evidence type="ECO:0000313" key="10">
    <source>
        <dbReference type="EMBL" id="GGF94770.1"/>
    </source>
</evidence>
<evidence type="ECO:0000256" key="3">
    <source>
        <dbReference type="ARBA" id="ARBA00022475"/>
    </source>
</evidence>
<comment type="caution">
    <text evidence="10">The sequence shown here is derived from an EMBL/GenBank/DDBJ whole genome shotgun (WGS) entry which is preliminary data.</text>
</comment>
<organism evidence="10 11">
    <name type="scientific">Paenibacillus abyssi</name>
    <dbReference type="NCBI Taxonomy" id="1340531"/>
    <lineage>
        <taxon>Bacteria</taxon>
        <taxon>Bacillati</taxon>
        <taxon>Bacillota</taxon>
        <taxon>Bacilli</taxon>
        <taxon>Bacillales</taxon>
        <taxon>Paenibacillaceae</taxon>
        <taxon>Paenibacillus</taxon>
    </lineage>
</organism>
<dbReference type="PROSITE" id="PS51257">
    <property type="entry name" value="PROKAR_LIPOPROTEIN"/>
    <property type="match status" value="1"/>
</dbReference>
<evidence type="ECO:0000256" key="4">
    <source>
        <dbReference type="ARBA" id="ARBA00022729"/>
    </source>
</evidence>
<dbReference type="PANTHER" id="PTHR34296:SF2">
    <property type="entry name" value="ABC TRANSPORTER GUANOSINE-BINDING PROTEIN NUPN"/>
    <property type="match status" value="1"/>
</dbReference>
<evidence type="ECO:0000256" key="8">
    <source>
        <dbReference type="SAM" id="SignalP"/>
    </source>
</evidence>
<proteinExistence type="inferred from homology"/>
<dbReference type="Pfam" id="PF02608">
    <property type="entry name" value="Bmp"/>
    <property type="match status" value="1"/>
</dbReference>
<reference evidence="10" key="2">
    <citation type="submission" date="2020-09" db="EMBL/GenBank/DDBJ databases">
        <authorList>
            <person name="Sun Q."/>
            <person name="Zhou Y."/>
        </authorList>
    </citation>
    <scope>NUCLEOTIDE SEQUENCE</scope>
    <source>
        <strain evidence="10">CGMCC 1.12987</strain>
    </source>
</reference>
<evidence type="ECO:0000256" key="6">
    <source>
        <dbReference type="ARBA" id="ARBA00023288"/>
    </source>
</evidence>
<keyword evidence="3" id="KW-1003">Cell membrane</keyword>
<dbReference type="InterPro" id="IPR028082">
    <property type="entry name" value="Peripla_BP_I"/>
</dbReference>
<reference evidence="10" key="1">
    <citation type="journal article" date="2014" name="Int. J. Syst. Evol. Microbiol.">
        <title>Complete genome sequence of Corynebacterium casei LMG S-19264T (=DSM 44701T), isolated from a smear-ripened cheese.</title>
        <authorList>
            <consortium name="US DOE Joint Genome Institute (JGI-PGF)"/>
            <person name="Walter F."/>
            <person name="Albersmeier A."/>
            <person name="Kalinowski J."/>
            <person name="Ruckert C."/>
        </authorList>
    </citation>
    <scope>NUCLEOTIDE SEQUENCE</scope>
    <source>
        <strain evidence="10">CGMCC 1.12987</strain>
    </source>
</reference>
<comment type="similarity">
    <text evidence="2">Belongs to the BMP lipoprotein family.</text>
</comment>
<evidence type="ECO:0000256" key="2">
    <source>
        <dbReference type="ARBA" id="ARBA00008610"/>
    </source>
</evidence>
<evidence type="ECO:0000256" key="5">
    <source>
        <dbReference type="ARBA" id="ARBA00023136"/>
    </source>
</evidence>
<feature type="chain" id="PRO_5038585015" evidence="8">
    <location>
        <begin position="22"/>
        <end position="385"/>
    </location>
</feature>
<dbReference type="Proteomes" id="UP000644756">
    <property type="component" value="Unassembled WGS sequence"/>
</dbReference>
<keyword evidence="6" id="KW-0449">Lipoprotein</keyword>
<keyword evidence="5" id="KW-0472">Membrane</keyword>
<dbReference type="EMBL" id="BMGR01000003">
    <property type="protein sequence ID" value="GGF94770.1"/>
    <property type="molecule type" value="Genomic_DNA"/>
</dbReference>
<keyword evidence="11" id="KW-1185">Reference proteome</keyword>
<dbReference type="Gene3D" id="3.40.50.2300">
    <property type="match status" value="2"/>
</dbReference>
<evidence type="ECO:0000313" key="11">
    <source>
        <dbReference type="Proteomes" id="UP000644756"/>
    </source>
</evidence>
<dbReference type="SUPFAM" id="SSF53822">
    <property type="entry name" value="Periplasmic binding protein-like I"/>
    <property type="match status" value="1"/>
</dbReference>
<feature type="region of interest" description="Disordered" evidence="7">
    <location>
        <begin position="32"/>
        <end position="51"/>
    </location>
</feature>
<comment type="subcellular location">
    <subcellularLocation>
        <location evidence="1">Cell membrane</location>
        <topology evidence="1">Lipid-anchor</topology>
    </subcellularLocation>
</comment>
<dbReference type="GO" id="GO:0005886">
    <property type="term" value="C:plasma membrane"/>
    <property type="evidence" value="ECO:0007669"/>
    <property type="project" value="UniProtKB-SubCell"/>
</dbReference>
<dbReference type="InterPro" id="IPR050957">
    <property type="entry name" value="BMP_lipoprotein"/>
</dbReference>
<dbReference type="CDD" id="cd06354">
    <property type="entry name" value="PBP1_PrnA-like"/>
    <property type="match status" value="1"/>
</dbReference>
<accession>A0A917CPY5</accession>
<gene>
    <name evidence="10" type="ORF">GCM10010916_10130</name>
</gene>
<dbReference type="PANTHER" id="PTHR34296">
    <property type="entry name" value="TRANSCRIPTIONAL ACTIVATOR PROTEIN MED"/>
    <property type="match status" value="1"/>
</dbReference>
<dbReference type="RefSeq" id="WP_188529633.1">
    <property type="nucleotide sequence ID" value="NZ_BMGR01000003.1"/>
</dbReference>
<name>A0A917CPY5_9BACL</name>
<keyword evidence="4 8" id="KW-0732">Signal</keyword>